<dbReference type="SMART" id="SM00530">
    <property type="entry name" value="HTH_XRE"/>
    <property type="match status" value="1"/>
</dbReference>
<dbReference type="EMBL" id="CP114413">
    <property type="protein sequence ID" value="WAZ22782.1"/>
    <property type="molecule type" value="Genomic_DNA"/>
</dbReference>
<evidence type="ECO:0000313" key="3">
    <source>
        <dbReference type="EMBL" id="WAZ22782.1"/>
    </source>
</evidence>
<dbReference type="InterPro" id="IPR041413">
    <property type="entry name" value="MLTR_LBD"/>
</dbReference>
<protein>
    <submittedName>
        <fullName evidence="3">Helix-turn-helix transcriptional regulator</fullName>
    </submittedName>
</protein>
<dbReference type="SUPFAM" id="SSF47413">
    <property type="entry name" value="lambda repressor-like DNA-binding domains"/>
    <property type="match status" value="1"/>
</dbReference>
<keyword evidence="4" id="KW-1185">Reference proteome</keyword>
<feature type="region of interest" description="Disordered" evidence="1">
    <location>
        <begin position="274"/>
        <end position="306"/>
    </location>
</feature>
<feature type="domain" description="HTH cro/C1-type" evidence="2">
    <location>
        <begin position="16"/>
        <end position="88"/>
    </location>
</feature>
<proteinExistence type="predicted"/>
<dbReference type="InterPro" id="IPR010982">
    <property type="entry name" value="Lambda_DNA-bd_dom_sf"/>
</dbReference>
<accession>A0ABY7KHA0</accession>
<dbReference type="PANTHER" id="PTHR35010:SF3">
    <property type="entry name" value="BLL4873 PROTEIN"/>
    <property type="match status" value="1"/>
</dbReference>
<dbReference type="Pfam" id="PF17765">
    <property type="entry name" value="MLTR_LBD"/>
    <property type="match status" value="1"/>
</dbReference>
<dbReference type="Gene3D" id="3.30.450.180">
    <property type="match status" value="1"/>
</dbReference>
<dbReference type="InterPro" id="IPR001387">
    <property type="entry name" value="Cro/C1-type_HTH"/>
</dbReference>
<evidence type="ECO:0000259" key="2">
    <source>
        <dbReference type="SMART" id="SM00530"/>
    </source>
</evidence>
<evidence type="ECO:0000313" key="4">
    <source>
        <dbReference type="Proteomes" id="UP001164439"/>
    </source>
</evidence>
<dbReference type="Proteomes" id="UP001164439">
    <property type="component" value="Chromosome"/>
</dbReference>
<sequence>MTIGRRKRQLEELSHFLRTRRMRLSPAEVGLSASGRRRTPGLRREEVAVLAGVGTSWYTWLEQGRDINVSESVLGAISGALRLNPAEEIYLYRLAGLKTPDVDQRADSGPADPERLAEIVNHWFPNPALVRDRSWNILAANSAVPEFLGFGGPGGNILVEFFTDPTCRRRYAHPDALARSTVARFRADVADCFGRPEVERVLDELSDRSPEFAELWGGHEVLEPATSRTKEISHDSVGVLSFDVHEWELAADHEVQLVLHMPTVQETRDKLDAFFAAAGPDDPDRPGEDGAGDDDDQLPSNAVAAA</sequence>
<name>A0ABY7KHA0_9ACTN</name>
<dbReference type="Gene3D" id="1.10.260.40">
    <property type="entry name" value="lambda repressor-like DNA-binding domains"/>
    <property type="match status" value="1"/>
</dbReference>
<reference evidence="3" key="1">
    <citation type="submission" date="2022-12" db="EMBL/GenBank/DDBJ databases">
        <authorList>
            <person name="Ruckert C."/>
            <person name="Busche T."/>
            <person name="Kalinowski J."/>
            <person name="Wittmann C."/>
        </authorList>
    </citation>
    <scope>NUCLEOTIDE SEQUENCE</scope>
    <source>
        <strain evidence="3">DSM 40467</strain>
    </source>
</reference>
<dbReference type="Pfam" id="PF13560">
    <property type="entry name" value="HTH_31"/>
    <property type="match status" value="1"/>
</dbReference>
<dbReference type="CDD" id="cd00093">
    <property type="entry name" value="HTH_XRE"/>
    <property type="match status" value="1"/>
</dbReference>
<gene>
    <name evidence="3" type="ORF">STRCI_004076</name>
</gene>
<dbReference type="PANTHER" id="PTHR35010">
    <property type="entry name" value="BLL4672 PROTEIN-RELATED"/>
    <property type="match status" value="1"/>
</dbReference>
<organism evidence="3 4">
    <name type="scientific">Streptomyces cinnabarinus</name>
    <dbReference type="NCBI Taxonomy" id="67287"/>
    <lineage>
        <taxon>Bacteria</taxon>
        <taxon>Bacillati</taxon>
        <taxon>Actinomycetota</taxon>
        <taxon>Actinomycetes</taxon>
        <taxon>Kitasatosporales</taxon>
        <taxon>Streptomycetaceae</taxon>
        <taxon>Streptomyces</taxon>
    </lineage>
</organism>
<evidence type="ECO:0000256" key="1">
    <source>
        <dbReference type="SAM" id="MobiDB-lite"/>
    </source>
</evidence>
<dbReference type="RefSeq" id="WP_269660379.1">
    <property type="nucleotide sequence ID" value="NZ_CP114413.1"/>
</dbReference>